<keyword evidence="3 6" id="KW-0547">Nucleotide-binding</keyword>
<comment type="caution">
    <text evidence="9">The sequence shown here is derived from an EMBL/GenBank/DDBJ whole genome shotgun (WGS) entry which is preliminary data.</text>
</comment>
<evidence type="ECO:0000256" key="5">
    <source>
        <dbReference type="ARBA" id="ARBA00022840"/>
    </source>
</evidence>
<dbReference type="STRING" id="1754190.A0A1Y2AAT0"/>
<dbReference type="Gene3D" id="1.10.510.10">
    <property type="entry name" value="Transferase(Phosphotransferase) domain 1"/>
    <property type="match status" value="1"/>
</dbReference>
<evidence type="ECO:0000256" key="4">
    <source>
        <dbReference type="ARBA" id="ARBA00022777"/>
    </source>
</evidence>
<evidence type="ECO:0000259" key="8">
    <source>
        <dbReference type="PROSITE" id="PS50011"/>
    </source>
</evidence>
<evidence type="ECO:0000256" key="6">
    <source>
        <dbReference type="PROSITE-ProRule" id="PRU10141"/>
    </source>
</evidence>
<dbReference type="InterPro" id="IPR008271">
    <property type="entry name" value="Ser/Thr_kinase_AS"/>
</dbReference>
<dbReference type="SMART" id="SM00220">
    <property type="entry name" value="S_TKc"/>
    <property type="match status" value="1"/>
</dbReference>
<dbReference type="InterPro" id="IPR000719">
    <property type="entry name" value="Prot_kinase_dom"/>
</dbReference>
<dbReference type="PROSITE" id="PS50011">
    <property type="entry name" value="PROTEIN_KINASE_DOM"/>
    <property type="match status" value="1"/>
</dbReference>
<dbReference type="FunFam" id="1.10.510.10:FF:000026">
    <property type="entry name" value="Calcium/calmodulin-dependent protein kinase type 1"/>
    <property type="match status" value="1"/>
</dbReference>
<dbReference type="InterPro" id="IPR017441">
    <property type="entry name" value="Protein_kinase_ATP_BS"/>
</dbReference>
<gene>
    <name evidence="9" type="ORF">LY90DRAFT_435287</name>
</gene>
<evidence type="ECO:0000256" key="1">
    <source>
        <dbReference type="ARBA" id="ARBA00022527"/>
    </source>
</evidence>
<evidence type="ECO:0000313" key="9">
    <source>
        <dbReference type="EMBL" id="ORY19105.1"/>
    </source>
</evidence>
<dbReference type="AlphaFoldDB" id="A0A1Y2AAT0"/>
<dbReference type="CDD" id="cd05117">
    <property type="entry name" value="STKc_CAMK"/>
    <property type="match status" value="1"/>
</dbReference>
<evidence type="ECO:0000256" key="3">
    <source>
        <dbReference type="ARBA" id="ARBA00022741"/>
    </source>
</evidence>
<sequence>MGNIFSCCLPSKPKEEEGATRVLEEEFKDTENSDKDIKDFYEFGKTLGVGSFAIVKECVNKKDKKSYAVKIIDKKHIEGQEAMIQSEVSVIKKLSHPNIICLKEFYESERDIYLVTDLAKGGELFDRIIEKGSFTEKDASILVKQILEAVNYMHKKNIVHRDLKPENLLFKDKSEDSPLMVTDFGLSKFIEASSLLNTSCGTPGYVAPEIISRKGHGLAVDLWSIGVITYVLLCGYQPFYGEDQAQLFKAILEADYVFEKEYWGEISEDAKDFIRKLLVVNPDKRMTCDEALAHKWLTTATNTSVLENVKKNFNAKKTFKKGNLIFFLI</sequence>
<dbReference type="GO" id="GO:0005524">
    <property type="term" value="F:ATP binding"/>
    <property type="evidence" value="ECO:0007669"/>
    <property type="project" value="UniProtKB-UniRule"/>
</dbReference>
<evidence type="ECO:0000256" key="2">
    <source>
        <dbReference type="ARBA" id="ARBA00022679"/>
    </source>
</evidence>
<dbReference type="GO" id="GO:0004674">
    <property type="term" value="F:protein serine/threonine kinase activity"/>
    <property type="evidence" value="ECO:0007669"/>
    <property type="project" value="UniProtKB-KW"/>
</dbReference>
<dbReference type="PANTHER" id="PTHR24347">
    <property type="entry name" value="SERINE/THREONINE-PROTEIN KINASE"/>
    <property type="match status" value="1"/>
</dbReference>
<dbReference type="SUPFAM" id="SSF56112">
    <property type="entry name" value="Protein kinase-like (PK-like)"/>
    <property type="match status" value="1"/>
</dbReference>
<name>A0A1Y2AAT0_9FUNG</name>
<protein>
    <submittedName>
        <fullName evidence="9">Pkinase-domain-containing protein</fullName>
    </submittedName>
</protein>
<organism evidence="9 10">
    <name type="scientific">Neocallimastix californiae</name>
    <dbReference type="NCBI Taxonomy" id="1754190"/>
    <lineage>
        <taxon>Eukaryota</taxon>
        <taxon>Fungi</taxon>
        <taxon>Fungi incertae sedis</taxon>
        <taxon>Chytridiomycota</taxon>
        <taxon>Chytridiomycota incertae sedis</taxon>
        <taxon>Neocallimastigomycetes</taxon>
        <taxon>Neocallimastigales</taxon>
        <taxon>Neocallimastigaceae</taxon>
        <taxon>Neocallimastix</taxon>
    </lineage>
</organism>
<accession>A0A1Y2AAT0</accession>
<dbReference type="FunFam" id="3.30.200.20:FF:000315">
    <property type="entry name" value="Calcium-dependent protein kinase 3"/>
    <property type="match status" value="1"/>
</dbReference>
<dbReference type="Pfam" id="PF00069">
    <property type="entry name" value="Pkinase"/>
    <property type="match status" value="1"/>
</dbReference>
<proteinExistence type="inferred from homology"/>
<dbReference type="OrthoDB" id="40902at2759"/>
<dbReference type="PROSITE" id="PS00108">
    <property type="entry name" value="PROTEIN_KINASE_ST"/>
    <property type="match status" value="1"/>
</dbReference>
<dbReference type="Proteomes" id="UP000193920">
    <property type="component" value="Unassembled WGS sequence"/>
</dbReference>
<keyword evidence="4 9" id="KW-0418">Kinase</keyword>
<feature type="binding site" evidence="6">
    <location>
        <position position="70"/>
    </location>
    <ligand>
        <name>ATP</name>
        <dbReference type="ChEBI" id="CHEBI:30616"/>
    </ligand>
</feature>
<keyword evidence="2" id="KW-0808">Transferase</keyword>
<reference evidence="9 10" key="1">
    <citation type="submission" date="2016-08" db="EMBL/GenBank/DDBJ databases">
        <title>A Parts List for Fungal Cellulosomes Revealed by Comparative Genomics.</title>
        <authorList>
            <consortium name="DOE Joint Genome Institute"/>
            <person name="Haitjema C.H."/>
            <person name="Gilmore S.P."/>
            <person name="Henske J.K."/>
            <person name="Solomon K.V."/>
            <person name="De Groot R."/>
            <person name="Kuo A."/>
            <person name="Mondo S.J."/>
            <person name="Salamov A.A."/>
            <person name="Labutti K."/>
            <person name="Zhao Z."/>
            <person name="Chiniquy J."/>
            <person name="Barry K."/>
            <person name="Brewer H.M."/>
            <person name="Purvine S.O."/>
            <person name="Wright A.T."/>
            <person name="Boxma B."/>
            <person name="Van Alen T."/>
            <person name="Hackstein J.H."/>
            <person name="Baker S.E."/>
            <person name="Grigoriev I.V."/>
            <person name="O'Malley M.A."/>
        </authorList>
    </citation>
    <scope>NUCLEOTIDE SEQUENCE [LARGE SCALE GENOMIC DNA]</scope>
    <source>
        <strain evidence="9 10">G1</strain>
    </source>
</reference>
<keyword evidence="10" id="KW-1185">Reference proteome</keyword>
<keyword evidence="1 7" id="KW-0723">Serine/threonine-protein kinase</keyword>
<dbReference type="EMBL" id="MCOG01000314">
    <property type="protein sequence ID" value="ORY19105.1"/>
    <property type="molecule type" value="Genomic_DNA"/>
</dbReference>
<evidence type="ECO:0000256" key="7">
    <source>
        <dbReference type="RuleBase" id="RU000304"/>
    </source>
</evidence>
<feature type="domain" description="Protein kinase" evidence="8">
    <location>
        <begin position="41"/>
        <end position="297"/>
    </location>
</feature>
<dbReference type="PROSITE" id="PS00107">
    <property type="entry name" value="PROTEIN_KINASE_ATP"/>
    <property type="match status" value="1"/>
</dbReference>
<keyword evidence="5 6" id="KW-0067">ATP-binding</keyword>
<dbReference type="Gene3D" id="3.30.200.20">
    <property type="entry name" value="Phosphorylase Kinase, domain 1"/>
    <property type="match status" value="1"/>
</dbReference>
<comment type="similarity">
    <text evidence="7">Belongs to the protein kinase superfamily.</text>
</comment>
<dbReference type="InterPro" id="IPR011009">
    <property type="entry name" value="Kinase-like_dom_sf"/>
</dbReference>
<evidence type="ECO:0000313" key="10">
    <source>
        <dbReference type="Proteomes" id="UP000193920"/>
    </source>
</evidence>